<gene>
    <name evidence="2" type="ORF">L1F33_05250</name>
</gene>
<sequence length="339" mass="36400">MLRVLVTGAAGLIGGEVCALLVAAGHRVTALVHRNPEIRANDRSPVQVAETIRGDVAQHRFGWNQPQFETMANSHDLLIHCAASVRFDLSNSEYAAVNFSGTANALALARAGGMAYLHIGTAYVCGERSGMVLETDPLPEGGFANGYEASKAAAERLVRDSGLTWAIARPSVVTGTHADGTIRQFDTIYAAFRMIARGLVRHMPARADATLDFVPIDHVASGIVAIAERMEAAAGKTYHLVSADPLPVADFASGIGAWPQFEAPDLVAPDAFDPGNLPPRERRLYERTAGVYASYFQRDPRFDDTNLRVLADLSCPPTGAPYLRRLIEFCIADGFLPAA</sequence>
<dbReference type="Pfam" id="PF07993">
    <property type="entry name" value="NAD_binding_4"/>
    <property type="match status" value="1"/>
</dbReference>
<organism evidence="2 3">
    <name type="scientific">Qipengyuania spongiae</name>
    <dbReference type="NCBI Taxonomy" id="2909673"/>
    <lineage>
        <taxon>Bacteria</taxon>
        <taxon>Pseudomonadati</taxon>
        <taxon>Pseudomonadota</taxon>
        <taxon>Alphaproteobacteria</taxon>
        <taxon>Sphingomonadales</taxon>
        <taxon>Erythrobacteraceae</taxon>
        <taxon>Qipengyuania</taxon>
    </lineage>
</organism>
<proteinExistence type="predicted"/>
<dbReference type="Proteomes" id="UP001065265">
    <property type="component" value="Chromosome"/>
</dbReference>
<dbReference type="PANTHER" id="PTHR11011">
    <property type="entry name" value="MALE STERILITY PROTEIN 2-RELATED"/>
    <property type="match status" value="1"/>
</dbReference>
<feature type="domain" description="Thioester reductase (TE)" evidence="1">
    <location>
        <begin position="7"/>
        <end position="222"/>
    </location>
</feature>
<dbReference type="EMBL" id="CP092471">
    <property type="protein sequence ID" value="UVI40350.1"/>
    <property type="molecule type" value="Genomic_DNA"/>
</dbReference>
<reference evidence="2" key="1">
    <citation type="submission" date="2022-02" db="EMBL/GenBank/DDBJ databases">
        <title>Qipengyuania spongiae sp. nov., isolated from marine sponge.</title>
        <authorList>
            <person name="Li Z."/>
            <person name="Zhang M."/>
        </authorList>
    </citation>
    <scope>NUCLEOTIDE SEQUENCE</scope>
    <source>
        <strain evidence="2">PHS-Z21</strain>
    </source>
</reference>
<keyword evidence="3" id="KW-1185">Reference proteome</keyword>
<evidence type="ECO:0000313" key="2">
    <source>
        <dbReference type="EMBL" id="UVI40350.1"/>
    </source>
</evidence>
<dbReference type="InterPro" id="IPR013120">
    <property type="entry name" value="FAR_NAD-bd"/>
</dbReference>
<protein>
    <submittedName>
        <fullName evidence="2">SDR family oxidoreductase</fullName>
    </submittedName>
</protein>
<evidence type="ECO:0000313" key="3">
    <source>
        <dbReference type="Proteomes" id="UP001065265"/>
    </source>
</evidence>
<dbReference type="SUPFAM" id="SSF51735">
    <property type="entry name" value="NAD(P)-binding Rossmann-fold domains"/>
    <property type="match status" value="1"/>
</dbReference>
<dbReference type="InterPro" id="IPR036291">
    <property type="entry name" value="NAD(P)-bd_dom_sf"/>
</dbReference>
<accession>A0ABY5T0L9</accession>
<dbReference type="Gene3D" id="3.40.50.720">
    <property type="entry name" value="NAD(P)-binding Rossmann-like Domain"/>
    <property type="match status" value="1"/>
</dbReference>
<evidence type="ECO:0000259" key="1">
    <source>
        <dbReference type="Pfam" id="PF07993"/>
    </source>
</evidence>
<name>A0ABY5T0L9_9SPHN</name>
<dbReference type="InterPro" id="IPR026055">
    <property type="entry name" value="FAR"/>
</dbReference>
<dbReference type="RefSeq" id="WP_265560540.1">
    <property type="nucleotide sequence ID" value="NZ_CP092471.1"/>
</dbReference>
<dbReference type="PANTHER" id="PTHR11011:SF45">
    <property type="entry name" value="FATTY ACYL-COA REDUCTASE CG8306-RELATED"/>
    <property type="match status" value="1"/>
</dbReference>